<proteinExistence type="predicted"/>
<reference evidence="5 6" key="1">
    <citation type="submission" date="2024-09" db="EMBL/GenBank/DDBJ databases">
        <title>Nodulacao em especies de Leguminosae Basais da Amazonia e Caracterizacao dos Rizobios e Bacterias Associadas aos Nodulos.</title>
        <authorList>
            <person name="Jambeiro I.C.A."/>
            <person name="Lopes I.S."/>
            <person name="Aguiar E.R.G.R."/>
            <person name="Santos A.F.J."/>
            <person name="Dos Santos J.M.F."/>
            <person name="Gross E."/>
        </authorList>
    </citation>
    <scope>NUCLEOTIDE SEQUENCE [LARGE SCALE GENOMIC DNA]</scope>
    <source>
        <strain evidence="5 6">BRUESC1165</strain>
    </source>
</reference>
<protein>
    <submittedName>
        <fullName evidence="5">Glycosyltransferase</fullName>
    </submittedName>
</protein>
<evidence type="ECO:0000313" key="6">
    <source>
        <dbReference type="Proteomes" id="UP001593940"/>
    </source>
</evidence>
<gene>
    <name evidence="5" type="ORF">ACETIH_02600</name>
</gene>
<dbReference type="Gene3D" id="3.90.550.10">
    <property type="entry name" value="Spore Coat Polysaccharide Biosynthesis Protein SpsA, Chain A"/>
    <property type="match status" value="1"/>
</dbReference>
<feature type="domain" description="TOD1/MUCI70 glycosyltransferase-like" evidence="4">
    <location>
        <begin position="216"/>
        <end position="389"/>
    </location>
</feature>
<dbReference type="CDD" id="cd04194">
    <property type="entry name" value="GT8_A4GalT_like"/>
    <property type="match status" value="1"/>
</dbReference>
<dbReference type="EMBL" id="JBHOMY010000009">
    <property type="protein sequence ID" value="MFC1455629.1"/>
    <property type="molecule type" value="Genomic_DNA"/>
</dbReference>
<sequence>MLEFTKDQAEALRRSGQFDEQWYLESYPDVKALGMKPLEHYLWLGARLGRHGCKPAAAPRSMDAAYSALRQEVLHSGLWDEKWYLSKYYGHYTASKKRRAHNEPFFPLDYYLQEGWKLGHEPSNLLPIKVDQKKIGCSKIEYFLNRLRFDGYQFSQNIWVPSKTELEKYIRIKQKRNSNKVIYTFIGAQYDDLMQPYFISHDWDYVCFTDDPELISKGNVGVWEIRSVPDVRSCTVRDNRWCKMHPHVLFPSHEESIYIDGNINIISRYIFDQVEKCGANILLPQHFARNCIYSEIETLLKSPRTSGADKALLISHRRTLEEEGFPSEFGLTENNLIYRRHHDERIVKLMNDWWTVFDRGPSRDQASLAYVCWKNGMSLRANMIPNCRVNYRDFWVMEHNTNRSRSASTTLSSAVHATQLPFLAPAFDRDNIAIVFSTNDQFIPYLGVAIFSLIEKTSNKFNYDIVILAQGLPASAFSKIQSLAKGRSNISIRIYDTTALISSLPRDLFHVEGYVPVETYNKCFITEILSPDYDRCVYLDSDILVLADIQELHDLDLQGRSVGASVNVANVNAAFCRKNIKAKRFDEYLFRELGVLNYDKYFQAGVLVLDMNRLRTMNLRDRTIETLKKVKQPIFFDQCIFNSIFYRDVCFFSTAWNHVWYMQQYSYLRGSVPDSVFYDYARGRVDPKIIHYAGKDKPQNKLGWALSDQFWKYAYASPFLDDIKKDIIERKNEVTQAISDASNSEWYKIRPRLLVHVHLFYRDQLDIMMRALKNISKCDCDLFVTMVDKDQDAERLILREWKGAQILVLPNVGYDVFPFLHVLKQVRLSDYDFVLKIHTKNARNPGHDEVYGIKVPGYQWRDELLDAIVGSRQIFEANLAAFLEDKKLGCIGANKFIFSTKENHEERNYKLAEWRKRCGVEGGRHYVGGSMFFARTYPFERLKALNMQQKDFESPHMCTKDHRNTAHIFERLFGIVIESEGFEISGGKAATQDNSNVHRSRNSETLDAVMGLPLAK</sequence>
<evidence type="ECO:0000256" key="3">
    <source>
        <dbReference type="ARBA" id="ARBA00022723"/>
    </source>
</evidence>
<comment type="caution">
    <text evidence="5">The sequence shown here is derived from an EMBL/GenBank/DDBJ whole genome shotgun (WGS) entry which is preliminary data.</text>
</comment>
<dbReference type="InterPro" id="IPR029044">
    <property type="entry name" value="Nucleotide-diphossugar_trans"/>
</dbReference>
<dbReference type="SUPFAM" id="SSF53448">
    <property type="entry name" value="Nucleotide-diphospho-sugar transferases"/>
    <property type="match status" value="1"/>
</dbReference>
<evidence type="ECO:0000256" key="2">
    <source>
        <dbReference type="ARBA" id="ARBA00022679"/>
    </source>
</evidence>
<dbReference type="PANTHER" id="PTHR13778:SF47">
    <property type="entry name" value="LIPOPOLYSACCHARIDE 1,3-GALACTOSYLTRANSFERASE"/>
    <property type="match status" value="1"/>
</dbReference>
<dbReference type="Pfam" id="PF04765">
    <property type="entry name" value="TOD1_MUCI70"/>
    <property type="match status" value="1"/>
</dbReference>
<evidence type="ECO:0000256" key="1">
    <source>
        <dbReference type="ARBA" id="ARBA00022676"/>
    </source>
</evidence>
<dbReference type="PANTHER" id="PTHR13778">
    <property type="entry name" value="GLYCOSYLTRANSFERASE 8 DOMAIN-CONTAINING PROTEIN"/>
    <property type="match status" value="1"/>
</dbReference>
<evidence type="ECO:0000259" key="4">
    <source>
        <dbReference type="Pfam" id="PF04765"/>
    </source>
</evidence>
<dbReference type="Pfam" id="PF01501">
    <property type="entry name" value="Glyco_transf_8"/>
    <property type="match status" value="1"/>
</dbReference>
<name>A0ABV6Y2Y2_9HYPH</name>
<dbReference type="InterPro" id="IPR007739">
    <property type="entry name" value="RgpF"/>
</dbReference>
<keyword evidence="6" id="KW-1185">Reference proteome</keyword>
<dbReference type="RefSeq" id="WP_377028760.1">
    <property type="nucleotide sequence ID" value="NZ_JBHOMY010000009.1"/>
</dbReference>
<organism evidence="5 6">
    <name type="scientific">Microvirga arabica</name>
    <dbReference type="NCBI Taxonomy" id="1128671"/>
    <lineage>
        <taxon>Bacteria</taxon>
        <taxon>Pseudomonadati</taxon>
        <taxon>Pseudomonadota</taxon>
        <taxon>Alphaproteobacteria</taxon>
        <taxon>Hyphomicrobiales</taxon>
        <taxon>Methylobacteriaceae</taxon>
        <taxon>Microvirga</taxon>
    </lineage>
</organism>
<dbReference type="InterPro" id="IPR048354">
    <property type="entry name" value="TOD1_MUCI70_glycTrfase_dom"/>
</dbReference>
<keyword evidence="1" id="KW-0328">Glycosyltransferase</keyword>
<accession>A0ABV6Y2Y2</accession>
<evidence type="ECO:0000313" key="5">
    <source>
        <dbReference type="EMBL" id="MFC1455629.1"/>
    </source>
</evidence>
<dbReference type="Proteomes" id="UP001593940">
    <property type="component" value="Unassembled WGS sequence"/>
</dbReference>
<keyword evidence="3" id="KW-0479">Metal-binding</keyword>
<dbReference type="InterPro" id="IPR050748">
    <property type="entry name" value="Glycosyltrans_8_dom-fam"/>
</dbReference>
<keyword evidence="2" id="KW-0808">Transferase</keyword>
<dbReference type="Pfam" id="PF05045">
    <property type="entry name" value="RgpF"/>
    <property type="match status" value="1"/>
</dbReference>
<dbReference type="InterPro" id="IPR002495">
    <property type="entry name" value="Glyco_trans_8"/>
</dbReference>